<proteinExistence type="predicted"/>
<sequence>MNILALTKRQYTNKDLIDDKYGRIRELLRELGYLGYRIKGLCLSYADKPEGPFQDETVEWFSLNITFFKISGMFKFLYKANKMARQSELIFASSDSIYTIIGYIIARLRNIPVIIDLYDNYEYFLLGRLPLVRQLFHWAVKKSDAVICVSKPLANRIQSIRKRPGVTVIENATDLNLFKPMKKMECRRSLGLPEQGTFIGTAGAIHANRGSEALFDAFNQLAETTPELKLILAGKWDSSIPKKNDNRICYLGELQHNQVPLLINSLDVAVICNIDNEFGRYCFPQKAYEILACKIPLAVADVGSMSEMFNDDSLHLYKPHDVNSLIQCIKYNLKKRESPHLEPRTWKDASKKMDQVIQKVRFLEAGITK</sequence>
<dbReference type="PANTHER" id="PTHR45947">
    <property type="entry name" value="SULFOQUINOVOSYL TRANSFERASE SQD2"/>
    <property type="match status" value="1"/>
</dbReference>
<dbReference type="KEGG" id="dwd:DSCW_06920"/>
<dbReference type="GO" id="GO:0016758">
    <property type="term" value="F:hexosyltransferase activity"/>
    <property type="evidence" value="ECO:0007669"/>
    <property type="project" value="TreeGrafter"/>
</dbReference>
<dbReference type="Gene3D" id="3.40.50.2000">
    <property type="entry name" value="Glycogen Phosphorylase B"/>
    <property type="match status" value="2"/>
</dbReference>
<dbReference type="InterPro" id="IPR028098">
    <property type="entry name" value="Glyco_trans_4-like_N"/>
</dbReference>
<evidence type="ECO:0000313" key="3">
    <source>
        <dbReference type="EMBL" id="BBO73275.1"/>
    </source>
</evidence>
<dbReference type="InterPro" id="IPR050194">
    <property type="entry name" value="Glycosyltransferase_grp1"/>
</dbReference>
<evidence type="ECO:0000259" key="2">
    <source>
        <dbReference type="Pfam" id="PF13439"/>
    </source>
</evidence>
<keyword evidence="4" id="KW-1185">Reference proteome</keyword>
<dbReference type="PANTHER" id="PTHR45947:SF3">
    <property type="entry name" value="SULFOQUINOVOSYL TRANSFERASE SQD2"/>
    <property type="match status" value="1"/>
</dbReference>
<evidence type="ECO:0000313" key="4">
    <source>
        <dbReference type="Proteomes" id="UP000427769"/>
    </source>
</evidence>
<dbReference type="InterPro" id="IPR001296">
    <property type="entry name" value="Glyco_trans_1"/>
</dbReference>
<protein>
    <recommendedName>
        <fullName evidence="5">Glycosyltransferase subfamily 4-like N-terminal domain-containing protein</fullName>
    </recommendedName>
</protein>
<dbReference type="AlphaFoldDB" id="A0A5K7YXY7"/>
<dbReference type="EMBL" id="AP021875">
    <property type="protein sequence ID" value="BBO73275.1"/>
    <property type="molecule type" value="Genomic_DNA"/>
</dbReference>
<dbReference type="RefSeq" id="WP_155302396.1">
    <property type="nucleotide sequence ID" value="NZ_AP021875.1"/>
</dbReference>
<feature type="domain" description="Glycosyltransferase subfamily 4-like N-terminal" evidence="2">
    <location>
        <begin position="24"/>
        <end position="176"/>
    </location>
</feature>
<dbReference type="SUPFAM" id="SSF53756">
    <property type="entry name" value="UDP-Glycosyltransferase/glycogen phosphorylase"/>
    <property type="match status" value="1"/>
</dbReference>
<dbReference type="Proteomes" id="UP000427769">
    <property type="component" value="Chromosome"/>
</dbReference>
<name>A0A5K7YXY7_9BACT</name>
<evidence type="ECO:0000259" key="1">
    <source>
        <dbReference type="Pfam" id="PF00534"/>
    </source>
</evidence>
<dbReference type="OrthoDB" id="9806653at2"/>
<dbReference type="Pfam" id="PF13439">
    <property type="entry name" value="Glyco_transf_4"/>
    <property type="match status" value="1"/>
</dbReference>
<evidence type="ECO:0008006" key="5">
    <source>
        <dbReference type="Google" id="ProtNLM"/>
    </source>
</evidence>
<reference evidence="3 4" key="1">
    <citation type="submission" date="2019-11" db="EMBL/GenBank/DDBJ databases">
        <title>Comparative genomics of hydrocarbon-degrading Desulfosarcina strains.</title>
        <authorList>
            <person name="Watanabe M."/>
            <person name="Kojima H."/>
            <person name="Fukui M."/>
        </authorList>
    </citation>
    <scope>NUCLEOTIDE SEQUENCE [LARGE SCALE GENOMIC DNA]</scope>
    <source>
        <strain evidence="3 4">PP31</strain>
    </source>
</reference>
<feature type="domain" description="Glycosyl transferase family 1" evidence="1">
    <location>
        <begin position="186"/>
        <end position="339"/>
    </location>
</feature>
<gene>
    <name evidence="3" type="ORF">DSCW_06920</name>
</gene>
<organism evidence="3 4">
    <name type="scientific">Desulfosarcina widdelii</name>
    <dbReference type="NCBI Taxonomy" id="947919"/>
    <lineage>
        <taxon>Bacteria</taxon>
        <taxon>Pseudomonadati</taxon>
        <taxon>Thermodesulfobacteriota</taxon>
        <taxon>Desulfobacteria</taxon>
        <taxon>Desulfobacterales</taxon>
        <taxon>Desulfosarcinaceae</taxon>
        <taxon>Desulfosarcina</taxon>
    </lineage>
</organism>
<accession>A0A5K7YXY7</accession>
<dbReference type="Pfam" id="PF00534">
    <property type="entry name" value="Glycos_transf_1"/>
    <property type="match status" value="1"/>
</dbReference>